<dbReference type="InterPro" id="IPR056303">
    <property type="entry name" value="AMIN-like"/>
</dbReference>
<dbReference type="RefSeq" id="WP_344265545.1">
    <property type="nucleotide sequence ID" value="NZ_BAAAMJ010000068.1"/>
</dbReference>
<dbReference type="Pfam" id="PF24837">
    <property type="entry name" value="AMIN-like"/>
    <property type="match status" value="1"/>
</dbReference>
<feature type="compositionally biased region" description="Low complexity" evidence="1">
    <location>
        <begin position="20"/>
        <end position="46"/>
    </location>
</feature>
<feature type="signal peptide" evidence="2">
    <location>
        <begin position="1"/>
        <end position="19"/>
    </location>
</feature>
<gene>
    <name evidence="4" type="ORF">GCM10009716_44000</name>
</gene>
<sequence length="222" mass="23989">MPRTFIAAVACALLLPLGAACTSASSPGEGEDPPGSSPTGDSAPGGEPEPEGSADAGDDGRAGGPARQEEWPVDEESRARDLAPVPDWGVTWVLDLRMGQHEDRIRLVMDIDGDLPEYLVEETDDLGDPDDEQTPDLPPGAAYLHLRMWPAHAWYWDDEGDELVSVYQGPRTQDRGLPQGINGLAFTEFEGASSLSISLDEPMDWKAHDLGSPNRIVLDLYR</sequence>
<evidence type="ECO:0000256" key="2">
    <source>
        <dbReference type="SAM" id="SignalP"/>
    </source>
</evidence>
<accession>A0ABN2PUX2</accession>
<dbReference type="PROSITE" id="PS51257">
    <property type="entry name" value="PROKAR_LIPOPROTEIN"/>
    <property type="match status" value="1"/>
</dbReference>
<evidence type="ECO:0000259" key="3">
    <source>
        <dbReference type="Pfam" id="PF24837"/>
    </source>
</evidence>
<comment type="caution">
    <text evidence="4">The sequence shown here is derived from an EMBL/GenBank/DDBJ whole genome shotgun (WGS) entry which is preliminary data.</text>
</comment>
<keyword evidence="5" id="KW-1185">Reference proteome</keyword>
<name>A0ABN2PUX2_9ACTN</name>
<feature type="domain" description="AMIN-like" evidence="3">
    <location>
        <begin position="93"/>
        <end position="220"/>
    </location>
</feature>
<evidence type="ECO:0000313" key="5">
    <source>
        <dbReference type="Proteomes" id="UP001501303"/>
    </source>
</evidence>
<evidence type="ECO:0000256" key="1">
    <source>
        <dbReference type="SAM" id="MobiDB-lite"/>
    </source>
</evidence>
<dbReference type="EMBL" id="BAAAMJ010000068">
    <property type="protein sequence ID" value="GAA1931959.1"/>
    <property type="molecule type" value="Genomic_DNA"/>
</dbReference>
<organism evidence="4 5">
    <name type="scientific">Streptomyces sodiiphilus</name>
    <dbReference type="NCBI Taxonomy" id="226217"/>
    <lineage>
        <taxon>Bacteria</taxon>
        <taxon>Bacillati</taxon>
        <taxon>Actinomycetota</taxon>
        <taxon>Actinomycetes</taxon>
        <taxon>Kitasatosporales</taxon>
        <taxon>Streptomycetaceae</taxon>
        <taxon>Streptomyces</taxon>
    </lineage>
</organism>
<evidence type="ECO:0000313" key="4">
    <source>
        <dbReference type="EMBL" id="GAA1931959.1"/>
    </source>
</evidence>
<reference evidence="4 5" key="1">
    <citation type="journal article" date="2019" name="Int. J. Syst. Evol. Microbiol.">
        <title>The Global Catalogue of Microorganisms (GCM) 10K type strain sequencing project: providing services to taxonomists for standard genome sequencing and annotation.</title>
        <authorList>
            <consortium name="The Broad Institute Genomics Platform"/>
            <consortium name="The Broad Institute Genome Sequencing Center for Infectious Disease"/>
            <person name="Wu L."/>
            <person name="Ma J."/>
        </authorList>
    </citation>
    <scope>NUCLEOTIDE SEQUENCE [LARGE SCALE GENOMIC DNA]</scope>
    <source>
        <strain evidence="4 5">JCM 13581</strain>
    </source>
</reference>
<feature type="chain" id="PRO_5047356640" description="AMIN-like domain-containing protein" evidence="2">
    <location>
        <begin position="20"/>
        <end position="222"/>
    </location>
</feature>
<keyword evidence="2" id="KW-0732">Signal</keyword>
<feature type="compositionally biased region" description="Basic and acidic residues" evidence="1">
    <location>
        <begin position="67"/>
        <end position="81"/>
    </location>
</feature>
<protein>
    <recommendedName>
        <fullName evidence="3">AMIN-like domain-containing protein</fullName>
    </recommendedName>
</protein>
<proteinExistence type="predicted"/>
<feature type="region of interest" description="Disordered" evidence="1">
    <location>
        <begin position="20"/>
        <end position="82"/>
    </location>
</feature>
<dbReference type="Proteomes" id="UP001501303">
    <property type="component" value="Unassembled WGS sequence"/>
</dbReference>